<keyword evidence="1" id="KW-0812">Transmembrane</keyword>
<comment type="caution">
    <text evidence="2">The sequence shown here is derived from an EMBL/GenBank/DDBJ whole genome shotgun (WGS) entry which is preliminary data.</text>
</comment>
<dbReference type="RefSeq" id="WP_227202048.1">
    <property type="nucleotide sequence ID" value="NZ_JADMVU010000007.1"/>
</dbReference>
<proteinExistence type="predicted"/>
<protein>
    <submittedName>
        <fullName evidence="2">Uncharacterized protein</fullName>
    </submittedName>
</protein>
<evidence type="ECO:0000256" key="1">
    <source>
        <dbReference type="SAM" id="Phobius"/>
    </source>
</evidence>
<reference evidence="2" key="1">
    <citation type="submission" date="2021-10" db="EMBL/GenBank/DDBJ databases">
        <title>Collection of gut derived symbiotic bacterial strains cultured from healthy donors.</title>
        <authorList>
            <person name="Lin H."/>
            <person name="Littmann E."/>
            <person name="Kohout C."/>
            <person name="Pamer E.G."/>
        </authorList>
    </citation>
    <scope>NUCLEOTIDE SEQUENCE</scope>
    <source>
        <strain evidence="2">DFI.2.94</strain>
    </source>
</reference>
<dbReference type="Proteomes" id="UP001198806">
    <property type="component" value="Unassembled WGS sequence"/>
</dbReference>
<sequence length="56" mass="6629">MKKKAESDQDRIELRSEKVRNMIGEMPSFLIRWGNTILVVIFVLLALIAWFAFFKK</sequence>
<keyword evidence="1" id="KW-1133">Transmembrane helix</keyword>
<name>A0AAP2VLX1_PARDI</name>
<feature type="transmembrane region" description="Helical" evidence="1">
    <location>
        <begin position="30"/>
        <end position="54"/>
    </location>
</feature>
<dbReference type="AlphaFoldDB" id="A0AAP2VLX1"/>
<gene>
    <name evidence="2" type="ORF">LI194_15715</name>
</gene>
<evidence type="ECO:0000313" key="3">
    <source>
        <dbReference type="Proteomes" id="UP001198806"/>
    </source>
</evidence>
<dbReference type="EMBL" id="JAJCNI010000021">
    <property type="protein sequence ID" value="MCB6519243.1"/>
    <property type="molecule type" value="Genomic_DNA"/>
</dbReference>
<organism evidence="2 3">
    <name type="scientific">Parabacteroides distasonis</name>
    <dbReference type="NCBI Taxonomy" id="823"/>
    <lineage>
        <taxon>Bacteria</taxon>
        <taxon>Pseudomonadati</taxon>
        <taxon>Bacteroidota</taxon>
        <taxon>Bacteroidia</taxon>
        <taxon>Bacteroidales</taxon>
        <taxon>Tannerellaceae</taxon>
        <taxon>Parabacteroides</taxon>
    </lineage>
</organism>
<keyword evidence="1" id="KW-0472">Membrane</keyword>
<evidence type="ECO:0000313" key="2">
    <source>
        <dbReference type="EMBL" id="MCB6519243.1"/>
    </source>
</evidence>
<accession>A0AAP2VLX1</accession>